<dbReference type="PANTHER" id="PTHR13278:SF0">
    <property type="entry name" value="ZINC FINGER PROTEIN 830"/>
    <property type="match status" value="1"/>
</dbReference>
<keyword evidence="12" id="KW-0539">Nucleus</keyword>
<evidence type="ECO:0000256" key="15">
    <source>
        <dbReference type="SAM" id="Coils"/>
    </source>
</evidence>
<keyword evidence="19" id="KW-1185">Reference proteome</keyword>
<dbReference type="GeneID" id="20245724"/>
<dbReference type="GO" id="GO:0005681">
    <property type="term" value="C:spliceosomal complex"/>
    <property type="evidence" value="ECO:0007669"/>
    <property type="project" value="InterPro"/>
</dbReference>
<keyword evidence="11 15" id="KW-0175">Coiled coil</keyword>
<evidence type="ECO:0000256" key="4">
    <source>
        <dbReference type="ARBA" id="ARBA00022454"/>
    </source>
</evidence>
<dbReference type="GO" id="GO:0051301">
    <property type="term" value="P:cell division"/>
    <property type="evidence" value="ECO:0007669"/>
    <property type="project" value="UniProtKB-KW"/>
</dbReference>
<evidence type="ECO:0000256" key="10">
    <source>
        <dbReference type="ARBA" id="ARBA00022833"/>
    </source>
</evidence>
<keyword evidence="4" id="KW-0158">Chromosome</keyword>
<dbReference type="GO" id="GO:0008270">
    <property type="term" value="F:zinc ion binding"/>
    <property type="evidence" value="ECO:0007669"/>
    <property type="project" value="UniProtKB-KW"/>
</dbReference>
<dbReference type="GO" id="GO:0005694">
    <property type="term" value="C:chromosome"/>
    <property type="evidence" value="ECO:0007669"/>
    <property type="project" value="UniProtKB-SubCell"/>
</dbReference>
<comment type="subcellular location">
    <subcellularLocation>
        <location evidence="1">Chromosome</location>
    </subcellularLocation>
    <subcellularLocation>
        <location evidence="2">Nucleus speckle</location>
    </subcellularLocation>
</comment>
<evidence type="ECO:0000256" key="13">
    <source>
        <dbReference type="ARBA" id="ARBA00023306"/>
    </source>
</evidence>
<dbReference type="GO" id="GO:0016607">
    <property type="term" value="C:nuclear speck"/>
    <property type="evidence" value="ECO:0007669"/>
    <property type="project" value="UniProtKB-SubCell"/>
</dbReference>
<evidence type="ECO:0000256" key="14">
    <source>
        <dbReference type="ARBA" id="ARBA00030672"/>
    </source>
</evidence>
<feature type="domain" description="U1-type" evidence="17">
    <location>
        <begin position="43"/>
        <end position="77"/>
    </location>
</feature>
<evidence type="ECO:0000256" key="16">
    <source>
        <dbReference type="SAM" id="MobiDB-lite"/>
    </source>
</evidence>
<dbReference type="OrthoDB" id="77607at2759"/>
<evidence type="ECO:0000256" key="12">
    <source>
        <dbReference type="ARBA" id="ARBA00023242"/>
    </source>
</evidence>
<evidence type="ECO:0000256" key="9">
    <source>
        <dbReference type="ARBA" id="ARBA00022776"/>
    </source>
</evidence>
<dbReference type="GO" id="GO:0033314">
    <property type="term" value="P:mitotic DNA replication checkpoint signaling"/>
    <property type="evidence" value="ECO:0007669"/>
    <property type="project" value="TreeGrafter"/>
</dbReference>
<dbReference type="Proteomes" id="UP000030746">
    <property type="component" value="Unassembled WGS sequence"/>
</dbReference>
<accession>V4BAZ0</accession>
<sequence>MSAPKKKKTISKDELRKLMKQTKSSIKKDIQRIDHPFAKYNTLGQLVCVICNTTVKSEIIWPTHLHSKTHKELLQLSKNRPATVKRPSSDVNEAPHSKKHKDGNDKKSEGSGLPSDFFESKSAQNSYKNSVALASYSSSEDEEEDNKSENTSTSKPSISALPTDFFDSGPPPKSSRIQDVDDEQQKTIADALPEGFFDDPKMDAKVRKVEYKDKMEEEWEMFQKSMKEETHVSEKLELVADDEFNLNRNIDEIDEQIQKLQEVNDLQDKKDQIMQSVKDVSNNDNSSDELDESDLNDFFDWRSKKSWK</sequence>
<gene>
    <name evidence="18" type="ORF">LOTGIDRAFT_204560</name>
</gene>
<dbReference type="EMBL" id="KB203149">
    <property type="protein sequence ID" value="ESO86144.1"/>
    <property type="molecule type" value="Genomic_DNA"/>
</dbReference>
<dbReference type="GO" id="GO:0044773">
    <property type="term" value="P:mitotic DNA damage checkpoint signaling"/>
    <property type="evidence" value="ECO:0007669"/>
    <property type="project" value="TreeGrafter"/>
</dbReference>
<keyword evidence="6" id="KW-0132">Cell division</keyword>
<dbReference type="InterPro" id="IPR059039">
    <property type="entry name" value="ZNF380_CC"/>
</dbReference>
<dbReference type="RefSeq" id="XP_009063105.1">
    <property type="nucleotide sequence ID" value="XM_009064857.1"/>
</dbReference>
<dbReference type="InterPro" id="IPR040050">
    <property type="entry name" value="ZNF830-like"/>
</dbReference>
<keyword evidence="7" id="KW-0479">Metal-binding</keyword>
<feature type="coiled-coil region" evidence="15">
    <location>
        <begin position="243"/>
        <end position="283"/>
    </location>
</feature>
<protein>
    <recommendedName>
        <fullName evidence="3">Zinc finger protein 830</fullName>
    </recommendedName>
    <alternativeName>
        <fullName evidence="14">Coiled-coil domain-containing protein 16</fullName>
    </alternativeName>
</protein>
<dbReference type="InterPro" id="IPR003604">
    <property type="entry name" value="Matrin/U1-like-C_Znf_C2H2"/>
</dbReference>
<dbReference type="CTD" id="20245724"/>
<evidence type="ECO:0000256" key="6">
    <source>
        <dbReference type="ARBA" id="ARBA00022618"/>
    </source>
</evidence>
<evidence type="ECO:0000256" key="7">
    <source>
        <dbReference type="ARBA" id="ARBA00022723"/>
    </source>
</evidence>
<dbReference type="Pfam" id="PF12874">
    <property type="entry name" value="zf-met"/>
    <property type="match status" value="1"/>
</dbReference>
<feature type="region of interest" description="Disordered" evidence="16">
    <location>
        <begin position="76"/>
        <end position="183"/>
    </location>
</feature>
<dbReference type="InterPro" id="IPR013087">
    <property type="entry name" value="Znf_C2H2_type"/>
</dbReference>
<keyword evidence="13" id="KW-0131">Cell cycle</keyword>
<proteinExistence type="predicted"/>
<dbReference type="SUPFAM" id="SSF57667">
    <property type="entry name" value="beta-beta-alpha zinc fingers"/>
    <property type="match status" value="1"/>
</dbReference>
<dbReference type="OMA" id="KQPPDAQ"/>
<keyword evidence="8" id="KW-0863">Zinc-finger</keyword>
<evidence type="ECO:0000313" key="18">
    <source>
        <dbReference type="EMBL" id="ESO86144.1"/>
    </source>
</evidence>
<name>V4BAZ0_LOTGI</name>
<evidence type="ECO:0000256" key="11">
    <source>
        <dbReference type="ARBA" id="ARBA00023054"/>
    </source>
</evidence>
<dbReference type="STRING" id="225164.V4BAZ0"/>
<dbReference type="Pfam" id="PF23406">
    <property type="entry name" value="ZNF380_CC"/>
    <property type="match status" value="1"/>
</dbReference>
<evidence type="ECO:0000259" key="17">
    <source>
        <dbReference type="SMART" id="SM00451"/>
    </source>
</evidence>
<dbReference type="AlphaFoldDB" id="V4BAZ0"/>
<keyword evidence="9" id="KW-0498">Mitosis</keyword>
<dbReference type="SMART" id="SM00451">
    <property type="entry name" value="ZnF_U1"/>
    <property type="match status" value="1"/>
</dbReference>
<evidence type="ECO:0000256" key="3">
    <source>
        <dbReference type="ARBA" id="ARBA00017358"/>
    </source>
</evidence>
<evidence type="ECO:0000313" key="19">
    <source>
        <dbReference type="Proteomes" id="UP000030746"/>
    </source>
</evidence>
<dbReference type="GO" id="GO:0003676">
    <property type="term" value="F:nucleic acid binding"/>
    <property type="evidence" value="ECO:0007669"/>
    <property type="project" value="InterPro"/>
</dbReference>
<dbReference type="HOGENOM" id="CLU_058140_1_0_1"/>
<dbReference type="InterPro" id="IPR036236">
    <property type="entry name" value="Znf_C2H2_sf"/>
</dbReference>
<evidence type="ECO:0000256" key="1">
    <source>
        <dbReference type="ARBA" id="ARBA00004286"/>
    </source>
</evidence>
<reference evidence="18 19" key="1">
    <citation type="journal article" date="2013" name="Nature">
        <title>Insights into bilaterian evolution from three spiralian genomes.</title>
        <authorList>
            <person name="Simakov O."/>
            <person name="Marletaz F."/>
            <person name="Cho S.J."/>
            <person name="Edsinger-Gonzales E."/>
            <person name="Havlak P."/>
            <person name="Hellsten U."/>
            <person name="Kuo D.H."/>
            <person name="Larsson T."/>
            <person name="Lv J."/>
            <person name="Arendt D."/>
            <person name="Savage R."/>
            <person name="Osoegawa K."/>
            <person name="de Jong P."/>
            <person name="Grimwood J."/>
            <person name="Chapman J.A."/>
            <person name="Shapiro H."/>
            <person name="Aerts A."/>
            <person name="Otillar R.P."/>
            <person name="Terry A.Y."/>
            <person name="Boore J.L."/>
            <person name="Grigoriev I.V."/>
            <person name="Lindberg D.R."/>
            <person name="Seaver E.C."/>
            <person name="Weisblat D.A."/>
            <person name="Putnam N.H."/>
            <person name="Rokhsar D.S."/>
        </authorList>
    </citation>
    <scope>NUCLEOTIDE SEQUENCE [LARGE SCALE GENOMIC DNA]</scope>
</reference>
<keyword evidence="5" id="KW-0217">Developmental protein</keyword>
<evidence type="ECO:0000256" key="8">
    <source>
        <dbReference type="ARBA" id="ARBA00022771"/>
    </source>
</evidence>
<evidence type="ECO:0000256" key="5">
    <source>
        <dbReference type="ARBA" id="ARBA00022473"/>
    </source>
</evidence>
<dbReference type="GO" id="GO:0033260">
    <property type="term" value="P:nuclear DNA replication"/>
    <property type="evidence" value="ECO:0007669"/>
    <property type="project" value="TreeGrafter"/>
</dbReference>
<dbReference type="PANTHER" id="PTHR13278">
    <property type="entry name" value="ZINC FINGER PROTEIN 830"/>
    <property type="match status" value="1"/>
</dbReference>
<evidence type="ECO:0000256" key="2">
    <source>
        <dbReference type="ARBA" id="ARBA00004324"/>
    </source>
</evidence>
<keyword evidence="10" id="KW-0862">Zinc</keyword>
<dbReference type="KEGG" id="lgi:LOTGIDRAFT_204560"/>
<organism evidence="18 19">
    <name type="scientific">Lottia gigantea</name>
    <name type="common">Giant owl limpet</name>
    <dbReference type="NCBI Taxonomy" id="225164"/>
    <lineage>
        <taxon>Eukaryota</taxon>
        <taxon>Metazoa</taxon>
        <taxon>Spiralia</taxon>
        <taxon>Lophotrochozoa</taxon>
        <taxon>Mollusca</taxon>
        <taxon>Gastropoda</taxon>
        <taxon>Patellogastropoda</taxon>
        <taxon>Lottioidea</taxon>
        <taxon>Lottiidae</taxon>
        <taxon>Lottia</taxon>
    </lineage>
</organism>